<comment type="caution">
    <text evidence="2">The sequence shown here is derived from an EMBL/GenBank/DDBJ whole genome shotgun (WGS) entry which is preliminary data.</text>
</comment>
<feature type="compositionally biased region" description="Low complexity" evidence="1">
    <location>
        <begin position="1"/>
        <end position="14"/>
    </location>
</feature>
<feature type="region of interest" description="Disordered" evidence="1">
    <location>
        <begin position="1"/>
        <end position="30"/>
    </location>
</feature>
<evidence type="ECO:0000313" key="2">
    <source>
        <dbReference type="EMBL" id="KAE8238778.1"/>
    </source>
</evidence>
<protein>
    <submittedName>
        <fullName evidence="2">Uncharacterized protein</fullName>
    </submittedName>
</protein>
<accession>A0A8X7MJZ4</accession>
<dbReference type="EMBL" id="LWDE02001984">
    <property type="protein sequence ID" value="KAE8238778.1"/>
    <property type="molecule type" value="Genomic_DNA"/>
</dbReference>
<feature type="region of interest" description="Disordered" evidence="1">
    <location>
        <begin position="142"/>
        <end position="197"/>
    </location>
</feature>
<feature type="compositionally biased region" description="Polar residues" evidence="1">
    <location>
        <begin position="166"/>
        <end position="176"/>
    </location>
</feature>
<reference evidence="2" key="1">
    <citation type="submission" date="2016-04" db="EMBL/GenBank/DDBJ databases">
        <authorList>
            <person name="Nguyen H.D."/>
            <person name="Samba Siva P."/>
            <person name="Cullis J."/>
            <person name="Levesque C.A."/>
            <person name="Hambleton S."/>
        </authorList>
    </citation>
    <scope>NUCLEOTIDE SEQUENCE</scope>
    <source>
        <strain evidence="2">DAOMC 236426</strain>
    </source>
</reference>
<evidence type="ECO:0000256" key="1">
    <source>
        <dbReference type="SAM" id="MobiDB-lite"/>
    </source>
</evidence>
<organism evidence="2 3">
    <name type="scientific">Tilletia controversa</name>
    <name type="common">dwarf bunt fungus</name>
    <dbReference type="NCBI Taxonomy" id="13291"/>
    <lineage>
        <taxon>Eukaryota</taxon>
        <taxon>Fungi</taxon>
        <taxon>Dikarya</taxon>
        <taxon>Basidiomycota</taxon>
        <taxon>Ustilaginomycotina</taxon>
        <taxon>Exobasidiomycetes</taxon>
        <taxon>Tilletiales</taxon>
        <taxon>Tilletiaceae</taxon>
        <taxon>Tilletia</taxon>
    </lineage>
</organism>
<dbReference type="Proteomes" id="UP000077684">
    <property type="component" value="Unassembled WGS sequence"/>
</dbReference>
<evidence type="ECO:0000313" key="3">
    <source>
        <dbReference type="Proteomes" id="UP000077684"/>
    </source>
</evidence>
<proteinExistence type="predicted"/>
<name>A0A8X7MJZ4_9BASI</name>
<sequence length="197" mass="21043">MATPGTTHSHTAAAAPPPSPPLSHAQSVSRPRPYHHAYNTHISAPLQLPSKQGHAETDSSGPLPLAYVLSFHPLPTHLRPQLLFALAHLTLGTRLRVSGQVRESLAVTGLGYLVGFDHIVDARRRRNVEEKALGSPFRASAPVKEGVCAHQPRPSPASPKPPTCSFPPSTSNNSVTMPPFPPRARPGQYLHNSSLGS</sequence>
<feature type="compositionally biased region" description="Pro residues" evidence="1">
    <location>
        <begin position="153"/>
        <end position="165"/>
    </location>
</feature>
<reference evidence="2" key="2">
    <citation type="journal article" date="2019" name="IMA Fungus">
        <title>Genome sequencing and comparison of five Tilletia species to identify candidate genes for the detection of regulated species infecting wheat.</title>
        <authorList>
            <person name="Nguyen H.D.T."/>
            <person name="Sultana T."/>
            <person name="Kesanakurti P."/>
            <person name="Hambleton S."/>
        </authorList>
    </citation>
    <scope>NUCLEOTIDE SEQUENCE</scope>
    <source>
        <strain evidence="2">DAOMC 236426</strain>
    </source>
</reference>
<gene>
    <name evidence="2" type="ORF">A4X06_0g8630</name>
</gene>
<keyword evidence="3" id="KW-1185">Reference proteome</keyword>
<dbReference type="AlphaFoldDB" id="A0A8X7MJZ4"/>